<name>A0A0K2U9V4_LEPSM</name>
<dbReference type="AlphaFoldDB" id="A0A0K2U9V4"/>
<accession>A0A0K2U9V4</accession>
<protein>
    <submittedName>
        <fullName evidence="2">Uncharacterized protein</fullName>
    </submittedName>
</protein>
<evidence type="ECO:0000256" key="1">
    <source>
        <dbReference type="SAM" id="Phobius"/>
    </source>
</evidence>
<evidence type="ECO:0000313" key="2">
    <source>
        <dbReference type="EMBL" id="CDW35009.1"/>
    </source>
</evidence>
<sequence length="23" mass="2719">MMSFMPQNLVLLSFFLLAILLYN</sequence>
<organism evidence="2">
    <name type="scientific">Lepeophtheirus salmonis</name>
    <name type="common">Salmon louse</name>
    <name type="synonym">Caligus salmonis</name>
    <dbReference type="NCBI Taxonomy" id="72036"/>
    <lineage>
        <taxon>Eukaryota</taxon>
        <taxon>Metazoa</taxon>
        <taxon>Ecdysozoa</taxon>
        <taxon>Arthropoda</taxon>
        <taxon>Crustacea</taxon>
        <taxon>Multicrustacea</taxon>
        <taxon>Hexanauplia</taxon>
        <taxon>Copepoda</taxon>
        <taxon>Siphonostomatoida</taxon>
        <taxon>Caligidae</taxon>
        <taxon>Lepeophtheirus</taxon>
    </lineage>
</organism>
<reference evidence="2" key="1">
    <citation type="submission" date="2014-05" db="EMBL/GenBank/DDBJ databases">
        <authorList>
            <person name="Chronopoulou M."/>
        </authorList>
    </citation>
    <scope>NUCLEOTIDE SEQUENCE</scope>
    <source>
        <tissue evidence="2">Whole organism</tissue>
    </source>
</reference>
<proteinExistence type="predicted"/>
<feature type="transmembrane region" description="Helical" evidence="1">
    <location>
        <begin position="6"/>
        <end position="22"/>
    </location>
</feature>
<keyword evidence="1" id="KW-0472">Membrane</keyword>
<dbReference type="EMBL" id="HACA01017648">
    <property type="protein sequence ID" value="CDW35009.1"/>
    <property type="molecule type" value="Transcribed_RNA"/>
</dbReference>
<keyword evidence="1" id="KW-1133">Transmembrane helix</keyword>
<keyword evidence="1" id="KW-0812">Transmembrane</keyword>